<feature type="domain" description="AIG1-type G" evidence="5">
    <location>
        <begin position="38"/>
        <end position="237"/>
    </location>
</feature>
<keyword evidence="4" id="KW-0472">Membrane</keyword>
<dbReference type="Ensembl" id="ENSCCRT00000033178.2">
    <property type="protein sequence ID" value="ENSCCRP00000030583.2"/>
    <property type="gene ID" value="ENSCCRG00000081554.1"/>
</dbReference>
<dbReference type="InterPro" id="IPR027417">
    <property type="entry name" value="P-loop_NTPase"/>
</dbReference>
<dbReference type="Gene3D" id="3.40.50.300">
    <property type="entry name" value="P-loop containing nucleotide triphosphate hydrolases"/>
    <property type="match status" value="1"/>
</dbReference>
<dbReference type="InterPro" id="IPR045058">
    <property type="entry name" value="GIMA/IAN/Toc"/>
</dbReference>
<keyword evidence="2" id="KW-0547">Nucleotide-binding</keyword>
<dbReference type="AlphaFoldDB" id="A0A8C1BB21"/>
<name>A0A8C1BB21_CYPCA</name>
<dbReference type="InterPro" id="IPR006703">
    <property type="entry name" value="G_AIG1"/>
</dbReference>
<evidence type="ECO:0000259" key="5">
    <source>
        <dbReference type="PROSITE" id="PS51720"/>
    </source>
</evidence>
<evidence type="ECO:0000313" key="6">
    <source>
        <dbReference type="Ensembl" id="ENSCCRP00000030583.2"/>
    </source>
</evidence>
<evidence type="ECO:0000256" key="2">
    <source>
        <dbReference type="ARBA" id="ARBA00022741"/>
    </source>
</evidence>
<dbReference type="Pfam" id="PF04548">
    <property type="entry name" value="AIG1"/>
    <property type="match status" value="1"/>
</dbReference>
<keyword evidence="3" id="KW-0342">GTP-binding</keyword>
<reference evidence="6" key="1">
    <citation type="submission" date="2025-08" db="UniProtKB">
        <authorList>
            <consortium name="Ensembl"/>
        </authorList>
    </citation>
    <scope>IDENTIFICATION</scope>
</reference>
<dbReference type="PANTHER" id="PTHR10903:SF112">
    <property type="entry name" value="SI:CH211-113E8.5"/>
    <property type="match status" value="1"/>
</dbReference>
<evidence type="ECO:0000256" key="1">
    <source>
        <dbReference type="ARBA" id="ARBA00008535"/>
    </source>
</evidence>
<proteinExistence type="inferred from homology"/>
<dbReference type="Proteomes" id="UP001108240">
    <property type="component" value="Unplaced"/>
</dbReference>
<dbReference type="SUPFAM" id="SSF52540">
    <property type="entry name" value="P-loop containing nucleoside triphosphate hydrolases"/>
    <property type="match status" value="1"/>
</dbReference>
<evidence type="ECO:0000256" key="3">
    <source>
        <dbReference type="ARBA" id="ARBA00023134"/>
    </source>
</evidence>
<protein>
    <submittedName>
        <fullName evidence="6">Zgc:113625</fullName>
    </submittedName>
</protein>
<accession>A0A8C1BB21</accession>
<dbReference type="OMA" id="FSHREFM"/>
<dbReference type="CDD" id="cd01852">
    <property type="entry name" value="AIG1"/>
    <property type="match status" value="1"/>
</dbReference>
<keyword evidence="4" id="KW-0812">Transmembrane</keyword>
<evidence type="ECO:0000313" key="7">
    <source>
        <dbReference type="Proteomes" id="UP001108240"/>
    </source>
</evidence>
<dbReference type="GO" id="GO:0005525">
    <property type="term" value="F:GTP binding"/>
    <property type="evidence" value="ECO:0007669"/>
    <property type="project" value="UniProtKB-KW"/>
</dbReference>
<dbReference type="PROSITE" id="PS51720">
    <property type="entry name" value="G_AIG1"/>
    <property type="match status" value="1"/>
</dbReference>
<evidence type="ECO:0000256" key="4">
    <source>
        <dbReference type="SAM" id="Phobius"/>
    </source>
</evidence>
<feature type="transmembrane region" description="Helical" evidence="4">
    <location>
        <begin position="12"/>
        <end position="32"/>
    </location>
</feature>
<dbReference type="FunFam" id="3.40.50.300:FF:000366">
    <property type="entry name" value="GTPase, IMAP family member 2"/>
    <property type="match status" value="1"/>
</dbReference>
<keyword evidence="4" id="KW-1133">Transmembrane helix</keyword>
<organism evidence="6 7">
    <name type="scientific">Cyprinus carpio carpio</name>
    <dbReference type="NCBI Taxonomy" id="630221"/>
    <lineage>
        <taxon>Eukaryota</taxon>
        <taxon>Metazoa</taxon>
        <taxon>Chordata</taxon>
        <taxon>Craniata</taxon>
        <taxon>Vertebrata</taxon>
        <taxon>Euteleostomi</taxon>
        <taxon>Actinopterygii</taxon>
        <taxon>Neopterygii</taxon>
        <taxon>Teleostei</taxon>
        <taxon>Ostariophysi</taxon>
        <taxon>Cypriniformes</taxon>
        <taxon>Cyprinidae</taxon>
        <taxon>Cyprininae</taxon>
        <taxon>Cyprinus</taxon>
    </lineage>
</organism>
<dbReference type="PANTHER" id="PTHR10903">
    <property type="entry name" value="GTPASE, IMAP FAMILY MEMBER-RELATED"/>
    <property type="match status" value="1"/>
</dbReference>
<keyword evidence="7" id="KW-1185">Reference proteome</keyword>
<sequence length="291" mass="33196">SANYCWSNFCKNIKYLILFVHISLFIYIYIFFHPLLIGQPLRIVLIGKTGVGKSAVGNTILNRNVFESSPSANSVTERCKKGMVCDQREIYVIDTPGILDTSKSKDLIKREIVRCIQVSAPGPHVFLLVIQIGRFTTEEQRSVQALQELFGEEASKYMIVVFTHGDALIDQKIDDYVKNGHPELRRVIQSCGSRYVVFNNTVKNSRVQVRRLIVKIDEMVAVNGGECFTQEMFKEAEEKIQEQNVERAAAELLEYQFNFLGILDHRVALFQQVLMEGIREQFSLDSVIYGT</sequence>
<dbReference type="GeneTree" id="ENSGT01120000271858"/>
<reference evidence="6" key="2">
    <citation type="submission" date="2025-09" db="UniProtKB">
        <authorList>
            <consortium name="Ensembl"/>
        </authorList>
    </citation>
    <scope>IDENTIFICATION</scope>
</reference>
<comment type="similarity">
    <text evidence="1">Belongs to the TRAFAC class TrmE-Era-EngA-EngB-Septin-like GTPase superfamily. AIG1/Toc34/Toc159-like paraseptin GTPase family. IAN subfamily.</text>
</comment>